<dbReference type="EMBL" id="CP001804">
    <property type="protein sequence ID" value="ACY14362.1"/>
    <property type="molecule type" value="Genomic_DNA"/>
</dbReference>
<dbReference type="Proteomes" id="UP000001880">
    <property type="component" value="Chromosome"/>
</dbReference>
<dbReference type="STRING" id="502025.Hoch_1814"/>
<dbReference type="RefSeq" id="WP_012826970.1">
    <property type="nucleotide sequence ID" value="NC_013440.1"/>
</dbReference>
<gene>
    <name evidence="1" type="ordered locus">Hoch_1814</name>
</gene>
<keyword evidence="2" id="KW-1185">Reference proteome</keyword>
<reference evidence="1 2" key="1">
    <citation type="journal article" date="2010" name="Stand. Genomic Sci.">
        <title>Complete genome sequence of Haliangium ochraceum type strain (SMP-2).</title>
        <authorList>
            <consortium name="US DOE Joint Genome Institute (JGI-PGF)"/>
            <person name="Ivanova N."/>
            <person name="Daum C."/>
            <person name="Lang E."/>
            <person name="Abt B."/>
            <person name="Kopitz M."/>
            <person name="Saunders E."/>
            <person name="Lapidus A."/>
            <person name="Lucas S."/>
            <person name="Glavina Del Rio T."/>
            <person name="Nolan M."/>
            <person name="Tice H."/>
            <person name="Copeland A."/>
            <person name="Cheng J.F."/>
            <person name="Chen F."/>
            <person name="Bruce D."/>
            <person name="Goodwin L."/>
            <person name="Pitluck S."/>
            <person name="Mavromatis K."/>
            <person name="Pati A."/>
            <person name="Mikhailova N."/>
            <person name="Chen A."/>
            <person name="Palaniappan K."/>
            <person name="Land M."/>
            <person name="Hauser L."/>
            <person name="Chang Y.J."/>
            <person name="Jeffries C.D."/>
            <person name="Detter J.C."/>
            <person name="Brettin T."/>
            <person name="Rohde M."/>
            <person name="Goker M."/>
            <person name="Bristow J."/>
            <person name="Markowitz V."/>
            <person name="Eisen J.A."/>
            <person name="Hugenholtz P."/>
            <person name="Kyrpides N.C."/>
            <person name="Klenk H.P."/>
        </authorList>
    </citation>
    <scope>NUCLEOTIDE SEQUENCE [LARGE SCALE GENOMIC DNA]</scope>
    <source>
        <strain evidence="2">DSM 14365 / CIP 107738 / JCM 11303 / AJ 13395 / SMP-2</strain>
    </source>
</reference>
<name>D0LY07_HALO1</name>
<protein>
    <submittedName>
        <fullName evidence="1">Uncharacterized protein</fullName>
    </submittedName>
</protein>
<evidence type="ECO:0000313" key="1">
    <source>
        <dbReference type="EMBL" id="ACY14362.1"/>
    </source>
</evidence>
<sequence length="165" mass="17764">MANAAEHGSSAVRTLCLRRTVAHTRTAAVDFDATPHWRDLQLRRISALLAAGRGEDAIERFFGPGQRGAAFTAHSRAGDPGLSAVLQRTAAPLLGRGAKPRAQRFLRYRSLWHGSCFLGDSFAIALYHSTTDAGVLSVPFAGRRHCLGFTKLGWSLGSAPLVEPE</sequence>
<dbReference type="AlphaFoldDB" id="D0LY07"/>
<dbReference type="KEGG" id="hoh:Hoch_1814"/>
<proteinExistence type="predicted"/>
<evidence type="ECO:0000313" key="2">
    <source>
        <dbReference type="Proteomes" id="UP000001880"/>
    </source>
</evidence>
<organism evidence="1 2">
    <name type="scientific">Haliangium ochraceum (strain DSM 14365 / JCM 11303 / SMP-2)</name>
    <dbReference type="NCBI Taxonomy" id="502025"/>
    <lineage>
        <taxon>Bacteria</taxon>
        <taxon>Pseudomonadati</taxon>
        <taxon>Myxococcota</taxon>
        <taxon>Polyangia</taxon>
        <taxon>Haliangiales</taxon>
        <taxon>Kofleriaceae</taxon>
        <taxon>Haliangium</taxon>
    </lineage>
</organism>
<dbReference type="HOGENOM" id="CLU_1608557_0_0_7"/>
<accession>D0LY07</accession>